<evidence type="ECO:0000256" key="1">
    <source>
        <dbReference type="SAM" id="MobiDB-lite"/>
    </source>
</evidence>
<organism evidence="2 3">
    <name type="scientific">Daucus carota subsp. sativus</name>
    <name type="common">Carrot</name>
    <dbReference type="NCBI Taxonomy" id="79200"/>
    <lineage>
        <taxon>Eukaryota</taxon>
        <taxon>Viridiplantae</taxon>
        <taxon>Streptophyta</taxon>
        <taxon>Embryophyta</taxon>
        <taxon>Tracheophyta</taxon>
        <taxon>Spermatophyta</taxon>
        <taxon>Magnoliopsida</taxon>
        <taxon>eudicotyledons</taxon>
        <taxon>Gunneridae</taxon>
        <taxon>Pentapetalae</taxon>
        <taxon>asterids</taxon>
        <taxon>campanulids</taxon>
        <taxon>Apiales</taxon>
        <taxon>Apiaceae</taxon>
        <taxon>Apioideae</taxon>
        <taxon>Scandiceae</taxon>
        <taxon>Daucinae</taxon>
        <taxon>Daucus</taxon>
        <taxon>Daucus sect. Daucus</taxon>
    </lineage>
</organism>
<feature type="region of interest" description="Disordered" evidence="1">
    <location>
        <begin position="1"/>
        <end position="34"/>
    </location>
</feature>
<accession>A0A165ZYG3</accession>
<keyword evidence="3" id="KW-1185">Reference proteome</keyword>
<evidence type="ECO:0000313" key="3">
    <source>
        <dbReference type="Proteomes" id="UP000077755"/>
    </source>
</evidence>
<dbReference type="Proteomes" id="UP000077755">
    <property type="component" value="Chromosome 3"/>
</dbReference>
<name>A0A165ZYG3_DAUCS</name>
<feature type="compositionally biased region" description="Polar residues" evidence="1">
    <location>
        <begin position="1"/>
        <end position="22"/>
    </location>
</feature>
<dbReference type="EMBL" id="CP093345">
    <property type="protein sequence ID" value="WOG91280.1"/>
    <property type="molecule type" value="Genomic_DNA"/>
</dbReference>
<proteinExistence type="predicted"/>
<reference evidence="2" key="1">
    <citation type="journal article" date="2016" name="Nat. Genet.">
        <title>A high-quality carrot genome assembly provides new insights into carotenoid accumulation and asterid genome evolution.</title>
        <authorList>
            <person name="Iorizzo M."/>
            <person name="Ellison S."/>
            <person name="Senalik D."/>
            <person name="Zeng P."/>
            <person name="Satapoomin P."/>
            <person name="Huang J."/>
            <person name="Bowman M."/>
            <person name="Iovene M."/>
            <person name="Sanseverino W."/>
            <person name="Cavagnaro P."/>
            <person name="Yildiz M."/>
            <person name="Macko-Podgorni A."/>
            <person name="Moranska E."/>
            <person name="Grzebelus E."/>
            <person name="Grzebelus D."/>
            <person name="Ashrafi H."/>
            <person name="Zheng Z."/>
            <person name="Cheng S."/>
            <person name="Spooner D."/>
            <person name="Van Deynze A."/>
            <person name="Simon P."/>
        </authorList>
    </citation>
    <scope>NUCLEOTIDE SEQUENCE</scope>
    <source>
        <tissue evidence="2">Leaf</tissue>
    </source>
</reference>
<sequence length="241" mass="26464">MSGSYSGENNDPNTIQISTGRTGKSGLGGNPRYITTSQRHLHNKDLSSNNQKSGQGYLTPLQRRLQGVYFLRLSQNVSTSKLINRKQTVFNDGRKFQLPAASKVLNPVSAPPSGDVRAENARNIANRTYRHLNSQYHEAGCRDSHQCSDNTSQHSIGNSLGMKYYLVSAFRLSHLTVHSSTLMVVCQINMNTGSILTYQTNQSRIRRVESSIGHSSEHVHGIAGATHSSGEQVYRIAGCSS</sequence>
<protein>
    <submittedName>
        <fullName evidence="2">Uncharacterized protein</fullName>
    </submittedName>
</protein>
<gene>
    <name evidence="2" type="ORF">DCAR_0310528</name>
</gene>
<evidence type="ECO:0000313" key="2">
    <source>
        <dbReference type="EMBL" id="WOG91280.1"/>
    </source>
</evidence>
<dbReference type="Gramene" id="KZN00552">
    <property type="protein sequence ID" value="KZN00552"/>
    <property type="gene ID" value="DCAR_009306"/>
</dbReference>
<dbReference type="AlphaFoldDB" id="A0A165ZYG3"/>
<reference evidence="2" key="2">
    <citation type="submission" date="2022-03" db="EMBL/GenBank/DDBJ databases">
        <title>Draft title - Genomic analysis of global carrot germplasm unveils the trajectory of domestication and the origin of high carotenoid orange carrot.</title>
        <authorList>
            <person name="Iorizzo M."/>
            <person name="Ellison S."/>
            <person name="Senalik D."/>
            <person name="Macko-Podgorni A."/>
            <person name="Grzebelus D."/>
            <person name="Bostan H."/>
            <person name="Rolling W."/>
            <person name="Curaba J."/>
            <person name="Simon P."/>
        </authorList>
    </citation>
    <scope>NUCLEOTIDE SEQUENCE</scope>
    <source>
        <tissue evidence="2">Leaf</tissue>
    </source>
</reference>